<dbReference type="Gene3D" id="3.40.50.970">
    <property type="match status" value="2"/>
</dbReference>
<dbReference type="InterPro" id="IPR011766">
    <property type="entry name" value="TPP_enzyme_TPP-bd"/>
</dbReference>
<dbReference type="RefSeq" id="WP_110375892.1">
    <property type="nucleotide sequence ID" value="NZ_JAHBRY010000001.1"/>
</dbReference>
<comment type="similarity">
    <text evidence="1 3">Belongs to the TPP enzyme family.</text>
</comment>
<feature type="domain" description="Thiamine pyrophosphate enzyme central" evidence="4">
    <location>
        <begin position="202"/>
        <end position="325"/>
    </location>
</feature>
<proteinExistence type="inferred from homology"/>
<evidence type="ECO:0000256" key="1">
    <source>
        <dbReference type="ARBA" id="ARBA00007812"/>
    </source>
</evidence>
<comment type="caution">
    <text evidence="7">The sequence shown here is derived from an EMBL/GenBank/DDBJ whole genome shotgun (WGS) entry which is preliminary data.</text>
</comment>
<feature type="domain" description="Thiamine pyrophosphate enzyme TPP-binding" evidence="5">
    <location>
        <begin position="396"/>
        <end position="530"/>
    </location>
</feature>
<sequence>MTTRTGGELIQDFLETYDIPFVFGNPGTTETTFLAAVAASQATYILALHESSAVGIAAGYALITGKPSIVSLHTYPGLANGMFNMRNALMSGVPLLVINGQQDSRFLIHNPVLGAPNVQLAQTATKYAYEVTRTDDLAVALQRCYLHARLQPTGPVFLSIPMNFMLEATGHTTFKKTRIVEDVVPHAIGEVAGALAAVPRDKLAIVADYAVGAAHGIDAVSRIAGTLGADIYAAPFHVQGTVDPLHPNFRGQLPPTTKAINETLGRYHTLLLIGEKVDSFTYDGLQALPAELQVIQIAPAASQLGFDFPCDMAVLGDIHATLDALATALGADTAQAAARAVDEAALDAKYPGLGPRASDALILAVLRHLDRSTHVITEGSSEDAIVQDMAVSLGFRNVHFSPRGGGLGWALPLGVGIGLASGKHAVCFVGDGGSLFSIHALWTAAKYAIPSIFICFVNNEYRLLKDLWCNVMGTTIATTHFVGLDFSDPDVDLEKIAEGFGARVERIDAVGSVGDVLARALAHQGPSFLIINREP</sequence>
<keyword evidence="8" id="KW-1185">Reference proteome</keyword>
<dbReference type="CDD" id="cd02002">
    <property type="entry name" value="TPP_BFDC"/>
    <property type="match status" value="1"/>
</dbReference>
<evidence type="ECO:0000256" key="2">
    <source>
        <dbReference type="ARBA" id="ARBA00023052"/>
    </source>
</evidence>
<dbReference type="Pfam" id="PF02775">
    <property type="entry name" value="TPP_enzyme_C"/>
    <property type="match status" value="1"/>
</dbReference>
<dbReference type="PANTHER" id="PTHR18968:SF133">
    <property type="entry name" value="BENZOYLFORMATE DECARBOXYLASE"/>
    <property type="match status" value="1"/>
</dbReference>
<dbReference type="SUPFAM" id="SSF52467">
    <property type="entry name" value="DHS-like NAD/FAD-binding domain"/>
    <property type="match status" value="1"/>
</dbReference>
<gene>
    <name evidence="7" type="ORF">C7450_107343</name>
</gene>
<dbReference type="InterPro" id="IPR012001">
    <property type="entry name" value="Thiamin_PyroP_enz_TPP-bd_dom"/>
</dbReference>
<feature type="domain" description="Thiamine pyrophosphate enzyme N-terminal TPP-binding" evidence="6">
    <location>
        <begin position="5"/>
        <end position="106"/>
    </location>
</feature>
<dbReference type="InterPro" id="IPR045229">
    <property type="entry name" value="TPP_enz"/>
</dbReference>
<name>A0A2V3U4W2_9HYPH</name>
<dbReference type="GO" id="GO:0000287">
    <property type="term" value="F:magnesium ion binding"/>
    <property type="evidence" value="ECO:0007669"/>
    <property type="project" value="InterPro"/>
</dbReference>
<organism evidence="7 8">
    <name type="scientific">Chelatococcus asaccharovorans</name>
    <dbReference type="NCBI Taxonomy" id="28210"/>
    <lineage>
        <taxon>Bacteria</taxon>
        <taxon>Pseudomonadati</taxon>
        <taxon>Pseudomonadota</taxon>
        <taxon>Alphaproteobacteria</taxon>
        <taxon>Hyphomicrobiales</taxon>
        <taxon>Chelatococcaceae</taxon>
        <taxon>Chelatococcus</taxon>
    </lineage>
</organism>
<reference evidence="7 8" key="1">
    <citation type="submission" date="2018-05" db="EMBL/GenBank/DDBJ databases">
        <title>Genomic Encyclopedia of Type Strains, Phase IV (KMG-IV): sequencing the most valuable type-strain genomes for metagenomic binning, comparative biology and taxonomic classification.</title>
        <authorList>
            <person name="Goeker M."/>
        </authorList>
    </citation>
    <scope>NUCLEOTIDE SEQUENCE [LARGE SCALE GENOMIC DNA]</scope>
    <source>
        <strain evidence="7 8">DSM 6462</strain>
    </source>
</reference>
<evidence type="ECO:0000259" key="5">
    <source>
        <dbReference type="Pfam" id="PF02775"/>
    </source>
</evidence>
<dbReference type="Pfam" id="PF02776">
    <property type="entry name" value="TPP_enzyme_N"/>
    <property type="match status" value="1"/>
</dbReference>
<dbReference type="Gene3D" id="3.40.50.1220">
    <property type="entry name" value="TPP-binding domain"/>
    <property type="match status" value="1"/>
</dbReference>
<dbReference type="GO" id="GO:0050660">
    <property type="term" value="F:flavin adenine dinucleotide binding"/>
    <property type="evidence" value="ECO:0007669"/>
    <property type="project" value="TreeGrafter"/>
</dbReference>
<dbReference type="AlphaFoldDB" id="A0A2V3U4W2"/>
<keyword evidence="2 3" id="KW-0786">Thiamine pyrophosphate</keyword>
<dbReference type="InterPro" id="IPR029035">
    <property type="entry name" value="DHS-like_NAD/FAD-binding_dom"/>
</dbReference>
<accession>A0A2V3U4W2</accession>
<protein>
    <submittedName>
        <fullName evidence="7">Benzoylformate decarboxylase</fullName>
    </submittedName>
</protein>
<dbReference type="PANTHER" id="PTHR18968">
    <property type="entry name" value="THIAMINE PYROPHOSPHATE ENZYMES"/>
    <property type="match status" value="1"/>
</dbReference>
<evidence type="ECO:0000256" key="3">
    <source>
        <dbReference type="RuleBase" id="RU362132"/>
    </source>
</evidence>
<dbReference type="Pfam" id="PF00205">
    <property type="entry name" value="TPP_enzyme_M"/>
    <property type="match status" value="1"/>
</dbReference>
<dbReference type="OrthoDB" id="9773408at2"/>
<evidence type="ECO:0000259" key="6">
    <source>
        <dbReference type="Pfam" id="PF02776"/>
    </source>
</evidence>
<evidence type="ECO:0000313" key="7">
    <source>
        <dbReference type="EMBL" id="PXW57302.1"/>
    </source>
</evidence>
<dbReference type="GO" id="GO:0003984">
    <property type="term" value="F:acetolactate synthase activity"/>
    <property type="evidence" value="ECO:0007669"/>
    <property type="project" value="TreeGrafter"/>
</dbReference>
<evidence type="ECO:0000313" key="8">
    <source>
        <dbReference type="Proteomes" id="UP000248021"/>
    </source>
</evidence>
<dbReference type="GO" id="GO:0030976">
    <property type="term" value="F:thiamine pyrophosphate binding"/>
    <property type="evidence" value="ECO:0007669"/>
    <property type="project" value="InterPro"/>
</dbReference>
<evidence type="ECO:0000259" key="4">
    <source>
        <dbReference type="Pfam" id="PF00205"/>
    </source>
</evidence>
<dbReference type="Proteomes" id="UP000248021">
    <property type="component" value="Unassembled WGS sequence"/>
</dbReference>
<dbReference type="EMBL" id="QJJK01000007">
    <property type="protein sequence ID" value="PXW57302.1"/>
    <property type="molecule type" value="Genomic_DNA"/>
</dbReference>
<dbReference type="SUPFAM" id="SSF52518">
    <property type="entry name" value="Thiamin diphosphate-binding fold (THDP-binding)"/>
    <property type="match status" value="2"/>
</dbReference>
<dbReference type="InterPro" id="IPR012000">
    <property type="entry name" value="Thiamin_PyroP_enz_cen_dom"/>
</dbReference>
<dbReference type="CDD" id="cd07035">
    <property type="entry name" value="TPP_PYR_POX_like"/>
    <property type="match status" value="1"/>
</dbReference>
<dbReference type="GO" id="GO:0019752">
    <property type="term" value="P:carboxylic acid metabolic process"/>
    <property type="evidence" value="ECO:0007669"/>
    <property type="project" value="UniProtKB-ARBA"/>
</dbReference>
<dbReference type="InterPro" id="IPR029061">
    <property type="entry name" value="THDP-binding"/>
</dbReference>